<dbReference type="EMBL" id="BK032631">
    <property type="protein sequence ID" value="DAF52231.1"/>
    <property type="molecule type" value="Genomic_DNA"/>
</dbReference>
<evidence type="ECO:0000256" key="2">
    <source>
        <dbReference type="ARBA" id="ARBA00022723"/>
    </source>
</evidence>
<dbReference type="GO" id="GO:0003824">
    <property type="term" value="F:catalytic activity"/>
    <property type="evidence" value="ECO:0007669"/>
    <property type="project" value="InterPro"/>
</dbReference>
<dbReference type="Pfam" id="PF04055">
    <property type="entry name" value="Radical_SAM"/>
    <property type="match status" value="1"/>
</dbReference>
<evidence type="ECO:0000259" key="5">
    <source>
        <dbReference type="Pfam" id="PF04055"/>
    </source>
</evidence>
<dbReference type="CDD" id="cd01335">
    <property type="entry name" value="Radical_SAM"/>
    <property type="match status" value="1"/>
</dbReference>
<evidence type="ECO:0000313" key="6">
    <source>
        <dbReference type="EMBL" id="DAF52231.1"/>
    </source>
</evidence>
<protein>
    <submittedName>
        <fullName evidence="6">Putative Fe-S oxidoreductase</fullName>
    </submittedName>
</protein>
<dbReference type="GO" id="GO:0046872">
    <property type="term" value="F:metal ion binding"/>
    <property type="evidence" value="ECO:0007669"/>
    <property type="project" value="UniProtKB-KW"/>
</dbReference>
<evidence type="ECO:0000256" key="3">
    <source>
        <dbReference type="ARBA" id="ARBA00023004"/>
    </source>
</evidence>
<dbReference type="Gene3D" id="3.20.20.70">
    <property type="entry name" value="Aldolase class I"/>
    <property type="match status" value="1"/>
</dbReference>
<keyword evidence="3" id="KW-0408">Iron</keyword>
<dbReference type="InterPro" id="IPR058240">
    <property type="entry name" value="rSAM_sf"/>
</dbReference>
<reference evidence="6" key="1">
    <citation type="journal article" date="2021" name="Proc. Natl. Acad. Sci. U.S.A.">
        <title>A Catalog of Tens of Thousands of Viruses from Human Metagenomes Reveals Hidden Associations with Chronic Diseases.</title>
        <authorList>
            <person name="Tisza M.J."/>
            <person name="Buck C.B."/>
        </authorList>
    </citation>
    <scope>NUCLEOTIDE SEQUENCE</scope>
    <source>
        <strain evidence="6">CtIKM86</strain>
    </source>
</reference>
<proteinExistence type="predicted"/>
<dbReference type="InterPro" id="IPR007197">
    <property type="entry name" value="rSAM"/>
</dbReference>
<name>A0A8S5SNG9_9CAUD</name>
<keyword evidence="4" id="KW-0411">Iron-sulfur</keyword>
<evidence type="ECO:0000256" key="4">
    <source>
        <dbReference type="ARBA" id="ARBA00023014"/>
    </source>
</evidence>
<dbReference type="PANTHER" id="PTHR11228">
    <property type="entry name" value="RADICAL SAM DOMAIN PROTEIN"/>
    <property type="match status" value="1"/>
</dbReference>
<dbReference type="SUPFAM" id="SSF102114">
    <property type="entry name" value="Radical SAM enzymes"/>
    <property type="match status" value="1"/>
</dbReference>
<dbReference type="SFLD" id="SFLDS00029">
    <property type="entry name" value="Radical_SAM"/>
    <property type="match status" value="1"/>
</dbReference>
<evidence type="ECO:0000256" key="1">
    <source>
        <dbReference type="ARBA" id="ARBA00022691"/>
    </source>
</evidence>
<keyword evidence="2" id="KW-0479">Metal-binding</keyword>
<dbReference type="PANTHER" id="PTHR11228:SF7">
    <property type="entry name" value="PQQA PEPTIDE CYCLASE"/>
    <property type="match status" value="1"/>
</dbReference>
<dbReference type="InterPro" id="IPR050377">
    <property type="entry name" value="Radical_SAM_PqqE_MftC-like"/>
</dbReference>
<sequence length="280" mass="32104">MEKCAEIKEISFGIVTTLRCNLHCTDCVFGCYNNNTWDCDPYVTFETIQKLVKIKHTNTLDITISIALLGGEPLLSPAFWTLVDLIAKEDYLADHVGIVTNGLLLPKLSLEKIDKLIKSRMKMFISVYPLKYNYTKLFNYIQSIGLTATNIISDIQKNLKETTGIQKYFYSHSYRDKPRVLKENYDNIKDCRSVTNGLICTGIINSKIYYCTNMIDVLNNQTFNKYKHIKLKEPADYISISKIDSIKDFITYLRGCYSLCPLCGDGYLTPWTSPIKVKQI</sequence>
<organism evidence="6">
    <name type="scientific">Podoviridae sp. ctIKM86</name>
    <dbReference type="NCBI Taxonomy" id="2827729"/>
    <lineage>
        <taxon>Viruses</taxon>
        <taxon>Duplodnaviria</taxon>
        <taxon>Heunggongvirae</taxon>
        <taxon>Uroviricota</taxon>
        <taxon>Caudoviricetes</taxon>
    </lineage>
</organism>
<dbReference type="GO" id="GO:0051536">
    <property type="term" value="F:iron-sulfur cluster binding"/>
    <property type="evidence" value="ECO:0007669"/>
    <property type="project" value="UniProtKB-KW"/>
</dbReference>
<feature type="domain" description="Radical SAM core" evidence="5">
    <location>
        <begin position="14"/>
        <end position="121"/>
    </location>
</feature>
<dbReference type="InterPro" id="IPR013785">
    <property type="entry name" value="Aldolase_TIM"/>
</dbReference>
<accession>A0A8S5SNG9</accession>
<keyword evidence="1" id="KW-0949">S-adenosyl-L-methionine</keyword>